<dbReference type="Proteomes" id="UP000095472">
    <property type="component" value="Chromosome"/>
</dbReference>
<dbReference type="EMBL" id="CP182909">
    <property type="protein sequence ID" value="XPM66629.1"/>
    <property type="molecule type" value="Genomic_DNA"/>
</dbReference>
<name>A0ACD5H0V5_9CYAN</name>
<proteinExistence type="predicted"/>
<organism evidence="1 2">
    <name type="scientific">Desertifilum tharense IPPAS B-1220</name>
    <dbReference type="NCBI Taxonomy" id="1781255"/>
    <lineage>
        <taxon>Bacteria</taxon>
        <taxon>Bacillati</taxon>
        <taxon>Cyanobacteriota</taxon>
        <taxon>Cyanophyceae</taxon>
        <taxon>Desertifilales</taxon>
        <taxon>Desertifilaceae</taxon>
        <taxon>Desertifilum</taxon>
    </lineage>
</organism>
<keyword evidence="2" id="KW-1185">Reference proteome</keyword>
<evidence type="ECO:0000313" key="1">
    <source>
        <dbReference type="EMBL" id="XPM66629.1"/>
    </source>
</evidence>
<evidence type="ECO:0000313" key="2">
    <source>
        <dbReference type="Proteomes" id="UP000095472"/>
    </source>
</evidence>
<gene>
    <name evidence="1" type="ORF">BH720_015930</name>
</gene>
<sequence length="203" mass="23251">MVCTILGVWLVYQISTLQRFWKQRSTEAGTNALIATLSVILILGLINFLGVRYLARFDLTETQIFTLAPQTQEILRNLDRPVKAFVFTSQANPTDRELLDSYQRIGGRNFSYEYIDPQLRPGLAQEFGVRSQTDIGNVYIEATPPETPEEEETVQPRRELVQNISRDRLAENRLTTTIERIASDRAFVVYFLQGHGQRPLEAD</sequence>
<protein>
    <submittedName>
        <fullName evidence="1">Gldg family protein</fullName>
    </submittedName>
</protein>
<accession>A0ACD5H0V5</accession>
<reference evidence="1 2" key="1">
    <citation type="journal article" date="2016" name="Genome Announc.">
        <title>Draft Genome Sequence of the Thermotolerant Cyanobacterium Desertifilum sp. IPPAS B-1220.</title>
        <authorList>
            <person name="Mironov K.S."/>
            <person name="Sinetova M.A."/>
            <person name="Bolatkhan K."/>
            <person name="Zayadan B.K."/>
            <person name="Ustinova V.V."/>
            <person name="Kupriyanova E.V."/>
            <person name="Skrypnik A.N."/>
            <person name="Gogoleva N.E."/>
            <person name="Gogolev Y.V."/>
            <person name="Los D.A."/>
        </authorList>
    </citation>
    <scope>NUCLEOTIDE SEQUENCE [LARGE SCALE GENOMIC DNA]</scope>
    <source>
        <strain evidence="1 2">IPPAS B-1220</strain>
    </source>
</reference>